<evidence type="ECO:0000313" key="2">
    <source>
        <dbReference type="EMBL" id="MBD2188322.1"/>
    </source>
</evidence>
<proteinExistence type="predicted"/>
<evidence type="ECO:0000313" key="3">
    <source>
        <dbReference type="Proteomes" id="UP000642094"/>
    </source>
</evidence>
<protein>
    <submittedName>
        <fullName evidence="2">PIN domain-containing protein</fullName>
    </submittedName>
</protein>
<keyword evidence="3" id="KW-1185">Reference proteome</keyword>
<comment type="caution">
    <text evidence="2">The sequence shown here is derived from an EMBL/GenBank/DDBJ whole genome shotgun (WGS) entry which is preliminary data.</text>
</comment>
<accession>A0ABR7ZZ17</accession>
<name>A0ABR7ZZ17_9CYAN</name>
<feature type="domain" description="PIN" evidence="1">
    <location>
        <begin position="5"/>
        <end position="124"/>
    </location>
</feature>
<dbReference type="EMBL" id="JACJQB010000014">
    <property type="protein sequence ID" value="MBD2188322.1"/>
    <property type="molecule type" value="Genomic_DNA"/>
</dbReference>
<dbReference type="Pfam" id="PF01850">
    <property type="entry name" value="PIN"/>
    <property type="match status" value="1"/>
</dbReference>
<dbReference type="InterPro" id="IPR002716">
    <property type="entry name" value="PIN_dom"/>
</dbReference>
<dbReference type="Gene3D" id="3.40.50.1010">
    <property type="entry name" value="5'-nuclease"/>
    <property type="match status" value="1"/>
</dbReference>
<evidence type="ECO:0000259" key="1">
    <source>
        <dbReference type="Pfam" id="PF01850"/>
    </source>
</evidence>
<gene>
    <name evidence="2" type="ORF">H6F41_09215</name>
</gene>
<reference evidence="2 3" key="1">
    <citation type="journal article" date="2020" name="ISME J.">
        <title>Comparative genomics reveals insights into cyanobacterial evolution and habitat adaptation.</title>
        <authorList>
            <person name="Chen M.Y."/>
            <person name="Teng W.K."/>
            <person name="Zhao L."/>
            <person name="Hu C.X."/>
            <person name="Zhou Y.K."/>
            <person name="Han B.P."/>
            <person name="Song L.R."/>
            <person name="Shu W.S."/>
        </authorList>
    </citation>
    <scope>NUCLEOTIDE SEQUENCE [LARGE SCALE GENOMIC DNA]</scope>
    <source>
        <strain evidence="2 3">FACHB-723</strain>
    </source>
</reference>
<dbReference type="RefSeq" id="WP_190403176.1">
    <property type="nucleotide sequence ID" value="NZ_JACJQB010000014.1"/>
</dbReference>
<sequence length="139" mass="16021">MKTKVILDTSPLVALINKRDNYHEWSKQQWAMIKPPLLTCEAVITESFFLLRNTHGGQETILKLLEREVITIDFDLENELIEIQRLLASYKSVPVSLADACLVRMSEVQSSSSVFTLDSDFQIYRKNRHEIIDLIIPNS</sequence>
<dbReference type="InterPro" id="IPR029060">
    <property type="entry name" value="PIN-like_dom_sf"/>
</dbReference>
<dbReference type="SUPFAM" id="SSF88723">
    <property type="entry name" value="PIN domain-like"/>
    <property type="match status" value="1"/>
</dbReference>
<organism evidence="2 3">
    <name type="scientific">Pseudanabaena mucicola FACHB-723</name>
    <dbReference type="NCBI Taxonomy" id="2692860"/>
    <lineage>
        <taxon>Bacteria</taxon>
        <taxon>Bacillati</taxon>
        <taxon>Cyanobacteriota</taxon>
        <taxon>Cyanophyceae</taxon>
        <taxon>Pseudanabaenales</taxon>
        <taxon>Pseudanabaenaceae</taxon>
        <taxon>Pseudanabaena</taxon>
    </lineage>
</organism>
<dbReference type="Proteomes" id="UP000642094">
    <property type="component" value="Unassembled WGS sequence"/>
</dbReference>